<evidence type="ECO:0000256" key="7">
    <source>
        <dbReference type="ARBA" id="ARBA00047989"/>
    </source>
</evidence>
<dbReference type="NCBIfam" id="TIGR00726">
    <property type="entry name" value="peptidoglycan editing factor PgeF"/>
    <property type="match status" value="1"/>
</dbReference>
<dbReference type="InterPro" id="IPR011324">
    <property type="entry name" value="Cytotoxic_necrot_fac-like_cat"/>
</dbReference>
<evidence type="ECO:0000256" key="10">
    <source>
        <dbReference type="RuleBase" id="RU361274"/>
    </source>
</evidence>
<comment type="catalytic activity">
    <reaction evidence="1">
        <text>inosine + phosphate = alpha-D-ribose 1-phosphate + hypoxanthine</text>
        <dbReference type="Rhea" id="RHEA:27646"/>
        <dbReference type="ChEBI" id="CHEBI:17368"/>
        <dbReference type="ChEBI" id="CHEBI:17596"/>
        <dbReference type="ChEBI" id="CHEBI:43474"/>
        <dbReference type="ChEBI" id="CHEBI:57720"/>
        <dbReference type="EC" id="2.4.2.1"/>
    </reaction>
    <physiologicalReaction direction="left-to-right" evidence="1">
        <dbReference type="Rhea" id="RHEA:27647"/>
    </physiologicalReaction>
</comment>
<organism evidence="11 12">
    <name type="scientific">Aquicella siphonis</name>
    <dbReference type="NCBI Taxonomy" id="254247"/>
    <lineage>
        <taxon>Bacteria</taxon>
        <taxon>Pseudomonadati</taxon>
        <taxon>Pseudomonadota</taxon>
        <taxon>Gammaproteobacteria</taxon>
        <taxon>Legionellales</taxon>
        <taxon>Coxiellaceae</taxon>
        <taxon>Aquicella</taxon>
    </lineage>
</organism>
<dbReference type="RefSeq" id="WP_148339355.1">
    <property type="nucleotide sequence ID" value="NZ_LR699119.1"/>
</dbReference>
<dbReference type="Proteomes" id="UP000324194">
    <property type="component" value="Chromosome 1"/>
</dbReference>
<dbReference type="PANTHER" id="PTHR30616">
    <property type="entry name" value="UNCHARACTERIZED PROTEIN YFIH"/>
    <property type="match status" value="1"/>
</dbReference>
<evidence type="ECO:0000313" key="11">
    <source>
        <dbReference type="EMBL" id="VVC76107.1"/>
    </source>
</evidence>
<evidence type="ECO:0000256" key="6">
    <source>
        <dbReference type="ARBA" id="ARBA00022833"/>
    </source>
</evidence>
<dbReference type="InterPro" id="IPR003730">
    <property type="entry name" value="Cu_polyphenol_OxRdtase"/>
</dbReference>
<keyword evidence="3" id="KW-0808">Transferase</keyword>
<comment type="similarity">
    <text evidence="2 10">Belongs to the purine nucleoside phosphorylase YfiH/LACC1 family.</text>
</comment>
<dbReference type="Pfam" id="PF02578">
    <property type="entry name" value="Cu-oxidase_4"/>
    <property type="match status" value="1"/>
</dbReference>
<dbReference type="AlphaFoldDB" id="A0A5E4PI56"/>
<keyword evidence="6" id="KW-0862">Zinc</keyword>
<proteinExistence type="inferred from homology"/>
<dbReference type="PANTHER" id="PTHR30616:SF2">
    <property type="entry name" value="PURINE NUCLEOSIDE PHOSPHORYLASE LACC1"/>
    <property type="match status" value="1"/>
</dbReference>
<evidence type="ECO:0000256" key="8">
    <source>
        <dbReference type="ARBA" id="ARBA00048968"/>
    </source>
</evidence>
<dbReference type="GO" id="GO:0005507">
    <property type="term" value="F:copper ion binding"/>
    <property type="evidence" value="ECO:0007669"/>
    <property type="project" value="TreeGrafter"/>
</dbReference>
<dbReference type="GO" id="GO:0017061">
    <property type="term" value="F:S-methyl-5-thioadenosine phosphorylase activity"/>
    <property type="evidence" value="ECO:0007669"/>
    <property type="project" value="UniProtKB-EC"/>
</dbReference>
<dbReference type="KEGG" id="asip:AQUSIP_14120"/>
<dbReference type="SUPFAM" id="SSF64438">
    <property type="entry name" value="CNF1/YfiH-like putative cysteine hydrolases"/>
    <property type="match status" value="1"/>
</dbReference>
<comment type="catalytic activity">
    <reaction evidence="8">
        <text>adenosine + phosphate = alpha-D-ribose 1-phosphate + adenine</text>
        <dbReference type="Rhea" id="RHEA:27642"/>
        <dbReference type="ChEBI" id="CHEBI:16335"/>
        <dbReference type="ChEBI" id="CHEBI:16708"/>
        <dbReference type="ChEBI" id="CHEBI:43474"/>
        <dbReference type="ChEBI" id="CHEBI:57720"/>
        <dbReference type="EC" id="2.4.2.1"/>
    </reaction>
    <physiologicalReaction direction="left-to-right" evidence="8">
        <dbReference type="Rhea" id="RHEA:27643"/>
    </physiologicalReaction>
</comment>
<keyword evidence="5" id="KW-0378">Hydrolase</keyword>
<comment type="catalytic activity">
    <reaction evidence="7">
        <text>adenosine + H2O + H(+) = inosine + NH4(+)</text>
        <dbReference type="Rhea" id="RHEA:24408"/>
        <dbReference type="ChEBI" id="CHEBI:15377"/>
        <dbReference type="ChEBI" id="CHEBI:15378"/>
        <dbReference type="ChEBI" id="CHEBI:16335"/>
        <dbReference type="ChEBI" id="CHEBI:17596"/>
        <dbReference type="ChEBI" id="CHEBI:28938"/>
        <dbReference type="EC" id="3.5.4.4"/>
    </reaction>
    <physiologicalReaction direction="left-to-right" evidence="7">
        <dbReference type="Rhea" id="RHEA:24409"/>
    </physiologicalReaction>
</comment>
<evidence type="ECO:0000313" key="12">
    <source>
        <dbReference type="Proteomes" id="UP000324194"/>
    </source>
</evidence>
<evidence type="ECO:0000256" key="3">
    <source>
        <dbReference type="ARBA" id="ARBA00022679"/>
    </source>
</evidence>
<evidence type="ECO:0000256" key="4">
    <source>
        <dbReference type="ARBA" id="ARBA00022723"/>
    </source>
</evidence>
<dbReference type="EMBL" id="LR699119">
    <property type="protein sequence ID" value="VVC76107.1"/>
    <property type="molecule type" value="Genomic_DNA"/>
</dbReference>
<evidence type="ECO:0000256" key="1">
    <source>
        <dbReference type="ARBA" id="ARBA00000553"/>
    </source>
</evidence>
<comment type="catalytic activity">
    <reaction evidence="9">
        <text>S-methyl-5'-thioadenosine + phosphate = 5-(methylsulfanyl)-alpha-D-ribose 1-phosphate + adenine</text>
        <dbReference type="Rhea" id="RHEA:11852"/>
        <dbReference type="ChEBI" id="CHEBI:16708"/>
        <dbReference type="ChEBI" id="CHEBI:17509"/>
        <dbReference type="ChEBI" id="CHEBI:43474"/>
        <dbReference type="ChEBI" id="CHEBI:58533"/>
        <dbReference type="EC" id="2.4.2.28"/>
    </reaction>
    <physiologicalReaction direction="left-to-right" evidence="9">
        <dbReference type="Rhea" id="RHEA:11853"/>
    </physiologicalReaction>
</comment>
<name>A0A5E4PI56_9COXI</name>
<reference evidence="11 12" key="1">
    <citation type="submission" date="2019-08" db="EMBL/GenBank/DDBJ databases">
        <authorList>
            <person name="Guy L."/>
        </authorList>
    </citation>
    <scope>NUCLEOTIDE SEQUENCE [LARGE SCALE GENOMIC DNA]</scope>
    <source>
        <strain evidence="11 12">SGT-108</strain>
    </source>
</reference>
<evidence type="ECO:0000256" key="2">
    <source>
        <dbReference type="ARBA" id="ARBA00007353"/>
    </source>
</evidence>
<protein>
    <recommendedName>
        <fullName evidence="10">Purine nucleoside phosphorylase</fullName>
    </recommendedName>
</protein>
<accession>A0A5E4PI56</accession>
<keyword evidence="4" id="KW-0479">Metal-binding</keyword>
<dbReference type="InterPro" id="IPR038371">
    <property type="entry name" value="Cu_polyphenol_OxRdtase_sf"/>
</dbReference>
<keyword evidence="12" id="KW-1185">Reference proteome</keyword>
<dbReference type="GO" id="GO:0016787">
    <property type="term" value="F:hydrolase activity"/>
    <property type="evidence" value="ECO:0007669"/>
    <property type="project" value="UniProtKB-KW"/>
</dbReference>
<dbReference type="OrthoDB" id="4279at2"/>
<gene>
    <name evidence="11" type="primary">yfiH</name>
    <name evidence="11" type="ORF">AQUSIP_14120</name>
</gene>
<dbReference type="CDD" id="cd16833">
    <property type="entry name" value="YfiH"/>
    <property type="match status" value="1"/>
</dbReference>
<evidence type="ECO:0000256" key="5">
    <source>
        <dbReference type="ARBA" id="ARBA00022801"/>
    </source>
</evidence>
<evidence type="ECO:0000256" key="9">
    <source>
        <dbReference type="ARBA" id="ARBA00049893"/>
    </source>
</evidence>
<dbReference type="Gene3D" id="3.60.140.10">
    <property type="entry name" value="CNF1/YfiH-like putative cysteine hydrolases"/>
    <property type="match status" value="1"/>
</dbReference>
<sequence length="237" mass="26008">MKYLQPDWPAPKNIMAYTTLRSGFAGRYAQAENETDRRDGSSQLQTWLQLPQPPVWLKQTHGTVVVAAAPENLDREADASFAFEPGQVCAILTADCLPILICNKQGTRVAAVHAGWRGLAAGIVEATLAAIQQPAQDLLVWLGPAIGPGKFEVGEDVFHAFTRYHPGSTTAFAPCAPGKWLANLYDLARMRLSLSGVTNTYGGDFCTYSQPDLFYSYRRDKGNTGRMASLIWMNPRV</sequence>